<feature type="domain" description="AMP-dependent synthetase/ligase" evidence="3">
    <location>
        <begin position="38"/>
        <end position="358"/>
    </location>
</feature>
<dbReference type="InterPro" id="IPR036291">
    <property type="entry name" value="NAD(P)-bd_dom_sf"/>
</dbReference>
<protein>
    <recommendedName>
        <fullName evidence="7">Acetyl-CoA synthetase-like protein</fullName>
    </recommendedName>
</protein>
<proteinExistence type="predicted"/>
<dbReference type="Gene3D" id="3.40.50.720">
    <property type="entry name" value="NAD(P)-binding Rossmann-like Domain"/>
    <property type="match status" value="1"/>
</dbReference>
<evidence type="ECO:0000259" key="3">
    <source>
        <dbReference type="Pfam" id="PF00501"/>
    </source>
</evidence>
<dbReference type="PANTHER" id="PTHR43439:SF2">
    <property type="entry name" value="ENZYME, PUTATIVE (JCVI)-RELATED"/>
    <property type="match status" value="1"/>
</dbReference>
<evidence type="ECO:0008006" key="7">
    <source>
        <dbReference type="Google" id="ProtNLM"/>
    </source>
</evidence>
<dbReference type="Proteomes" id="UP001213000">
    <property type="component" value="Unassembled WGS sequence"/>
</dbReference>
<sequence length="1065" mass="117309">MIDIKTLPTLQAAGSTTFTRPPFEQSLTVPELYAFHAQHSPDHPIFIFSTGATGTCREIRYPEAYAAIQRAHGIVAPKYAQLAQDLKKHIIVGGVGKSRVTYATFLVGMMHAGLTAFPISTRNSVIGVAHLIRTTELRLLFVSPDAAMQRTALDACAILKGEGIDIHILPLPQFEDLYNQDDSSTSLTPVKYTPDPIVLILHSSGSAAQPKPIPFSSNNFINWGCLPYSGEIDIGGMAVAAHSLPLFHAMGAAQLVWTICSGTIIACFKPSNPPAVPTPEFFLREAIATKSRIVFCVPMFVEVWARSPENIPVLRNLKALVYAGAPIAHSVGEELVAAGVNLIPLYATTETGTMSLFCPESTSLDHWNFFRLSSHVKVEMLLHDQSEAGEIVEPIVISTERFSPNVINTTYKGQPAYSTSDLLLRHPTEKDLYSVYGRVDDQLMLSTGEKTNPVPLETLLLQDKNIAAAIMFGRGRFQNGILIQPASPFNPEDEEKLAAFRNSIWPTVEKVNAFAPAHSRIFKEMILVTIPSKPLEFTPKGTPRRQVCLKTYEAEINALYDAVKDSSQTDIPVPQSWTVETAAAFVDAAVRRVLVHSFDDNQDLFLQGCDSLQATWIRNSLLRAIRSSENKANIHLIPSTFIYSHPTIQKLGDYFWKLLTGVADIDRQDDAAHLEARCLQMESLVTKYTSNVSKPAWETLSESVSEEIILLTGSTGRLGCHILKQLINRSDVSQIYALNRPGAPGQTMEIRQHEALKHWGINLSAMMLKKVTFLEYDGSKSMLGLASEWYKTLQSTVTAIIHNGWRVDFNIGLGSFENLIAGTRQLLDLSLASSVPNGPRFIFVSSISVFGNSTGKTQPELPIPSSCPVGFGYGESKWVAENICQQIADSSGLSISVVRVGQLSGDTITGHWNVKEWVPSLIKLGKAIGRLPSRSESVSWLPIDCAAKAILDILSGVQIPDTCTYINLVHPYPVDWDTLFMVAADHLKLKLIPYDDWVQQLHNHERNLVDGAIDSSESLIGFFLRGYFGSGTFAMGRALELCPSLRDVKPLESADIHQYLSNWDL</sequence>
<dbReference type="EMBL" id="JANIEX010000502">
    <property type="protein sequence ID" value="KAJ3566244.1"/>
    <property type="molecule type" value="Genomic_DNA"/>
</dbReference>
<dbReference type="PANTHER" id="PTHR43439">
    <property type="entry name" value="PHENYLACETATE-COENZYME A LIGASE"/>
    <property type="match status" value="1"/>
</dbReference>
<evidence type="ECO:0000259" key="4">
    <source>
        <dbReference type="Pfam" id="PF07993"/>
    </source>
</evidence>
<evidence type="ECO:0000313" key="5">
    <source>
        <dbReference type="EMBL" id="KAJ3566244.1"/>
    </source>
</evidence>
<evidence type="ECO:0000313" key="6">
    <source>
        <dbReference type="Proteomes" id="UP001213000"/>
    </source>
</evidence>
<evidence type="ECO:0000256" key="2">
    <source>
        <dbReference type="ARBA" id="ARBA00022553"/>
    </source>
</evidence>
<accession>A0AAD5YUW9</accession>
<name>A0AAD5YUW9_9AGAR</name>
<dbReference type="InterPro" id="IPR000873">
    <property type="entry name" value="AMP-dep_synth/lig_dom"/>
</dbReference>
<dbReference type="Pfam" id="PF07993">
    <property type="entry name" value="NAD_binding_4"/>
    <property type="match status" value="1"/>
</dbReference>
<evidence type="ECO:0000256" key="1">
    <source>
        <dbReference type="ARBA" id="ARBA00022450"/>
    </source>
</evidence>
<keyword evidence="6" id="KW-1185">Reference proteome</keyword>
<keyword evidence="1" id="KW-0596">Phosphopantetheine</keyword>
<feature type="domain" description="Thioester reductase (TE)" evidence="4">
    <location>
        <begin position="711"/>
        <end position="950"/>
    </location>
</feature>
<dbReference type="InterPro" id="IPR042099">
    <property type="entry name" value="ANL_N_sf"/>
</dbReference>
<dbReference type="InterPro" id="IPR013120">
    <property type="entry name" value="FAR_NAD-bd"/>
</dbReference>
<dbReference type="SUPFAM" id="SSF51735">
    <property type="entry name" value="NAD(P)-binding Rossmann-fold domains"/>
    <property type="match status" value="1"/>
</dbReference>
<dbReference type="SUPFAM" id="SSF56801">
    <property type="entry name" value="Acetyl-CoA synthetase-like"/>
    <property type="match status" value="1"/>
</dbReference>
<reference evidence="5" key="1">
    <citation type="submission" date="2022-07" db="EMBL/GenBank/DDBJ databases">
        <title>Genome Sequence of Leucocoprinus birnbaumii.</title>
        <authorList>
            <person name="Buettner E."/>
        </authorList>
    </citation>
    <scope>NUCLEOTIDE SEQUENCE</scope>
    <source>
        <strain evidence="5">VT141</strain>
    </source>
</reference>
<dbReference type="Pfam" id="PF00501">
    <property type="entry name" value="AMP-binding"/>
    <property type="match status" value="1"/>
</dbReference>
<organism evidence="5 6">
    <name type="scientific">Leucocoprinus birnbaumii</name>
    <dbReference type="NCBI Taxonomy" id="56174"/>
    <lineage>
        <taxon>Eukaryota</taxon>
        <taxon>Fungi</taxon>
        <taxon>Dikarya</taxon>
        <taxon>Basidiomycota</taxon>
        <taxon>Agaricomycotina</taxon>
        <taxon>Agaricomycetes</taxon>
        <taxon>Agaricomycetidae</taxon>
        <taxon>Agaricales</taxon>
        <taxon>Agaricineae</taxon>
        <taxon>Agaricaceae</taxon>
        <taxon>Leucocoprinus</taxon>
    </lineage>
</organism>
<comment type="caution">
    <text evidence="5">The sequence shown here is derived from an EMBL/GenBank/DDBJ whole genome shotgun (WGS) entry which is preliminary data.</text>
</comment>
<dbReference type="Gene3D" id="3.40.50.12780">
    <property type="entry name" value="N-terminal domain of ligase-like"/>
    <property type="match status" value="1"/>
</dbReference>
<dbReference type="InterPro" id="IPR051414">
    <property type="entry name" value="Adenylate-forming_Reductase"/>
</dbReference>
<gene>
    <name evidence="5" type="ORF">NP233_g7122</name>
</gene>
<keyword evidence="2" id="KW-0597">Phosphoprotein</keyword>
<dbReference type="Pfam" id="PF23562">
    <property type="entry name" value="AMP-binding_C_3"/>
    <property type="match status" value="1"/>
</dbReference>
<dbReference type="AlphaFoldDB" id="A0AAD5YUW9"/>